<evidence type="ECO:0000259" key="1">
    <source>
        <dbReference type="PROSITE" id="PS50076"/>
    </source>
</evidence>
<organism evidence="2">
    <name type="scientific">viral metagenome</name>
    <dbReference type="NCBI Taxonomy" id="1070528"/>
    <lineage>
        <taxon>unclassified sequences</taxon>
        <taxon>metagenomes</taxon>
        <taxon>organismal metagenomes</taxon>
    </lineage>
</organism>
<dbReference type="GO" id="GO:0051087">
    <property type="term" value="F:protein-folding chaperone binding"/>
    <property type="evidence" value="ECO:0007669"/>
    <property type="project" value="TreeGrafter"/>
</dbReference>
<sequence>MDIQLALDELEIDMISLTKLDQVYIRKKYHKMALKWHPDKNNDINSSNKFKKINEAYEYLSKEIDIINNSNTSDQFVSSFGFKESKIYIDILGTFISSIFPVGDKNSNMYNDIFISTIKELITNYDKLSLKYIRKLFDQLDKQKAIEMYNLLYKYKDIFYIKNDILELVKLIVKEKYKNDRVFILNPSIKDLLDNNLYKLFVDDKLFLVPLWHNELYFDVINEEDSEIIVLCQPDLSDELTIDENNNIHVTQKIDGKELLGKIINKEDTNFVSLEIGEKCFSIPISELNFKKEQIYRLKGQGISQILENDIYNVKNKGDIIVKIILI</sequence>
<dbReference type="PANTHER" id="PTHR43948">
    <property type="entry name" value="DNAJ HOMOLOG SUBFAMILY B"/>
    <property type="match status" value="1"/>
</dbReference>
<feature type="domain" description="J" evidence="1">
    <location>
        <begin position="8"/>
        <end position="77"/>
    </location>
</feature>
<dbReference type="PROSITE" id="PS50076">
    <property type="entry name" value="DNAJ_2"/>
    <property type="match status" value="1"/>
</dbReference>
<protein>
    <recommendedName>
        <fullName evidence="1">J domain-containing protein</fullName>
    </recommendedName>
</protein>
<accession>A0A6C0KR18</accession>
<dbReference type="Pfam" id="PF00226">
    <property type="entry name" value="DnaJ"/>
    <property type="match status" value="1"/>
</dbReference>
<dbReference type="SUPFAM" id="SSF46565">
    <property type="entry name" value="Chaperone J-domain"/>
    <property type="match status" value="1"/>
</dbReference>
<evidence type="ECO:0000313" key="2">
    <source>
        <dbReference type="EMBL" id="QHU19167.1"/>
    </source>
</evidence>
<dbReference type="InterPro" id="IPR001623">
    <property type="entry name" value="DnaJ_domain"/>
</dbReference>
<dbReference type="GO" id="GO:0005737">
    <property type="term" value="C:cytoplasm"/>
    <property type="evidence" value="ECO:0007669"/>
    <property type="project" value="TreeGrafter"/>
</dbReference>
<dbReference type="PRINTS" id="PR00625">
    <property type="entry name" value="JDOMAIN"/>
</dbReference>
<dbReference type="SMART" id="SM00271">
    <property type="entry name" value="DnaJ"/>
    <property type="match status" value="1"/>
</dbReference>
<dbReference type="GO" id="GO:0051082">
    <property type="term" value="F:unfolded protein binding"/>
    <property type="evidence" value="ECO:0007669"/>
    <property type="project" value="TreeGrafter"/>
</dbReference>
<name>A0A6C0KR18_9ZZZZ</name>
<dbReference type="InterPro" id="IPR036869">
    <property type="entry name" value="J_dom_sf"/>
</dbReference>
<dbReference type="EMBL" id="MN740945">
    <property type="protein sequence ID" value="QHU19167.1"/>
    <property type="molecule type" value="Genomic_DNA"/>
</dbReference>
<dbReference type="GO" id="GO:0044183">
    <property type="term" value="F:protein folding chaperone"/>
    <property type="evidence" value="ECO:0007669"/>
    <property type="project" value="TreeGrafter"/>
</dbReference>
<dbReference type="CDD" id="cd06257">
    <property type="entry name" value="DnaJ"/>
    <property type="match status" value="1"/>
</dbReference>
<reference evidence="2" key="1">
    <citation type="journal article" date="2020" name="Nature">
        <title>Giant virus diversity and host interactions through global metagenomics.</title>
        <authorList>
            <person name="Schulz F."/>
            <person name="Roux S."/>
            <person name="Paez-Espino D."/>
            <person name="Jungbluth S."/>
            <person name="Walsh D.A."/>
            <person name="Denef V.J."/>
            <person name="McMahon K.D."/>
            <person name="Konstantinidis K.T."/>
            <person name="Eloe-Fadrosh E.A."/>
            <person name="Kyrpides N.C."/>
            <person name="Woyke T."/>
        </authorList>
    </citation>
    <scope>NUCLEOTIDE SEQUENCE</scope>
    <source>
        <strain evidence="2">GVMAG-S-3300013014-104</strain>
    </source>
</reference>
<dbReference type="PANTHER" id="PTHR43948:SF10">
    <property type="entry name" value="MRJ, ISOFORM E"/>
    <property type="match status" value="1"/>
</dbReference>
<dbReference type="AlphaFoldDB" id="A0A6C0KR18"/>
<proteinExistence type="predicted"/>
<dbReference type="Gene3D" id="1.10.287.110">
    <property type="entry name" value="DnaJ domain"/>
    <property type="match status" value="1"/>
</dbReference>